<dbReference type="Pfam" id="PF00248">
    <property type="entry name" value="Aldo_ket_red"/>
    <property type="match status" value="1"/>
</dbReference>
<evidence type="ECO:0000256" key="1">
    <source>
        <dbReference type="ARBA" id="ARBA00023002"/>
    </source>
</evidence>
<dbReference type="SUPFAM" id="SSF51430">
    <property type="entry name" value="NAD(P)-linked oxidoreductase"/>
    <property type="match status" value="1"/>
</dbReference>
<feature type="domain" description="NADP-dependent oxidoreductase" evidence="2">
    <location>
        <begin position="15"/>
        <end position="308"/>
    </location>
</feature>
<dbReference type="RefSeq" id="WP_142504985.1">
    <property type="nucleotide sequence ID" value="NZ_FXTI01000003.1"/>
</dbReference>
<dbReference type="InterPro" id="IPR036812">
    <property type="entry name" value="NAD(P)_OxRdtase_dom_sf"/>
</dbReference>
<name>A0A521CB73_9BACL</name>
<reference evidence="3 4" key="1">
    <citation type="submission" date="2017-05" db="EMBL/GenBank/DDBJ databases">
        <authorList>
            <person name="Varghese N."/>
            <person name="Submissions S."/>
        </authorList>
    </citation>
    <scope>NUCLEOTIDE SEQUENCE [LARGE SCALE GENOMIC DNA]</scope>
    <source>
        <strain evidence="3 4">DSM 45474</strain>
    </source>
</reference>
<dbReference type="EMBL" id="FXTI01000003">
    <property type="protein sequence ID" value="SMO56679.1"/>
    <property type="molecule type" value="Genomic_DNA"/>
</dbReference>
<organism evidence="3 4">
    <name type="scientific">Melghirimyces algeriensis</name>
    <dbReference type="NCBI Taxonomy" id="910412"/>
    <lineage>
        <taxon>Bacteria</taxon>
        <taxon>Bacillati</taxon>
        <taxon>Bacillota</taxon>
        <taxon>Bacilli</taxon>
        <taxon>Bacillales</taxon>
        <taxon>Thermoactinomycetaceae</taxon>
        <taxon>Melghirimyces</taxon>
    </lineage>
</organism>
<dbReference type="OrthoDB" id="9773828at2"/>
<dbReference type="GO" id="GO:0005829">
    <property type="term" value="C:cytosol"/>
    <property type="evidence" value="ECO:0007669"/>
    <property type="project" value="UniProtKB-ARBA"/>
</dbReference>
<accession>A0A521CB73</accession>
<dbReference type="AlphaFoldDB" id="A0A521CB73"/>
<evidence type="ECO:0000313" key="4">
    <source>
        <dbReference type="Proteomes" id="UP000315636"/>
    </source>
</evidence>
<dbReference type="InterPro" id="IPR023210">
    <property type="entry name" value="NADP_OxRdtase_dom"/>
</dbReference>
<dbReference type="Proteomes" id="UP000315636">
    <property type="component" value="Unassembled WGS sequence"/>
</dbReference>
<dbReference type="FunFam" id="3.20.20.100:FF:000004">
    <property type="entry name" value="Oxidoreductase, aldo/keto reductase"/>
    <property type="match status" value="1"/>
</dbReference>
<dbReference type="PANTHER" id="PTHR43364:SF4">
    <property type="entry name" value="NAD(P)-LINKED OXIDOREDUCTASE SUPERFAMILY PROTEIN"/>
    <property type="match status" value="1"/>
</dbReference>
<dbReference type="Gene3D" id="3.20.20.100">
    <property type="entry name" value="NADP-dependent oxidoreductase domain"/>
    <property type="match status" value="1"/>
</dbReference>
<evidence type="ECO:0000313" key="3">
    <source>
        <dbReference type="EMBL" id="SMO56679.1"/>
    </source>
</evidence>
<dbReference type="InterPro" id="IPR020471">
    <property type="entry name" value="AKR"/>
</dbReference>
<dbReference type="PRINTS" id="PR00069">
    <property type="entry name" value="ALDKETRDTASE"/>
</dbReference>
<sequence length="311" mass="35059">MDVISLKKADLHVSKIGLGTNAVGGHNLFTDLDEEQGKRMIAEALHQGITFFDTADVYGFGRSEELLGEMLKNNRTDVVIATKGGVEQLSDGKTRINNHPSYLRNALEKSLQRLQTDFVDLYYIHFPDQHTPLAESIGELTRFKEEGKIRAIGISNVNLDQLNEANQHNDITVLQSPYHMLDRRAEKDLLPYCIQNEISFIPYGPLAYGILGGKYTEDFKLSEKDWRKDVPLFQEETFKNNLLKVEQLKQLAAQKKTSLPNLALSWLLAQNGIDTVIPGGKRPEQVIENAKACDVHLSENDLETIERILVS</sequence>
<keyword evidence="1" id="KW-0560">Oxidoreductase</keyword>
<dbReference type="InterPro" id="IPR050523">
    <property type="entry name" value="AKR_Detox_Biosynth"/>
</dbReference>
<evidence type="ECO:0000259" key="2">
    <source>
        <dbReference type="Pfam" id="PF00248"/>
    </source>
</evidence>
<protein>
    <submittedName>
        <fullName evidence="3">Predicted oxidoreductase</fullName>
    </submittedName>
</protein>
<gene>
    <name evidence="3" type="ORF">SAMN06264849_103241</name>
</gene>
<keyword evidence="4" id="KW-1185">Reference proteome</keyword>
<dbReference type="PANTHER" id="PTHR43364">
    <property type="entry name" value="NADH-SPECIFIC METHYLGLYOXAL REDUCTASE-RELATED"/>
    <property type="match status" value="1"/>
</dbReference>
<proteinExistence type="predicted"/>
<dbReference type="GO" id="GO:0016491">
    <property type="term" value="F:oxidoreductase activity"/>
    <property type="evidence" value="ECO:0007669"/>
    <property type="project" value="UniProtKB-KW"/>
</dbReference>